<keyword evidence="4" id="KW-1185">Reference proteome</keyword>
<dbReference type="Pfam" id="PF20731">
    <property type="entry name" value="RE_NgoFVII_C"/>
    <property type="match status" value="1"/>
</dbReference>
<dbReference type="InterPro" id="IPR019065">
    <property type="entry name" value="RE_NgoFVII_N"/>
</dbReference>
<dbReference type="EMBL" id="CR522870">
    <property type="protein sequence ID" value="CAG36761.1"/>
    <property type="molecule type" value="Genomic_DNA"/>
</dbReference>
<name>Q6ALL4_DESPS</name>
<dbReference type="AlphaFoldDB" id="Q6ALL4"/>
<accession>Q6ALL4</accession>
<dbReference type="Pfam" id="PF09565">
    <property type="entry name" value="RE_NgoFVII"/>
    <property type="match status" value="1"/>
</dbReference>
<evidence type="ECO:0000259" key="1">
    <source>
        <dbReference type="Pfam" id="PF09565"/>
    </source>
</evidence>
<dbReference type="eggNOG" id="COG3886">
    <property type="taxonomic scope" value="Bacteria"/>
</dbReference>
<dbReference type="HOGENOM" id="CLU_874165_0_0_7"/>
<dbReference type="RefSeq" id="WP_011189273.1">
    <property type="nucleotide sequence ID" value="NC_006138.1"/>
</dbReference>
<evidence type="ECO:0008006" key="5">
    <source>
        <dbReference type="Google" id="ProtNLM"/>
    </source>
</evidence>
<dbReference type="OrthoDB" id="7107971at2"/>
<gene>
    <name evidence="3" type="ordered locus">DP2032</name>
</gene>
<dbReference type="InterPro" id="IPR048923">
    <property type="entry name" value="RE_NgoFVII_C"/>
</dbReference>
<dbReference type="CDD" id="cd09117">
    <property type="entry name" value="PLDc_Bfil_DEXD_like"/>
    <property type="match status" value="1"/>
</dbReference>
<feature type="domain" description="Restriction endonuclease type II NgoFVII N-terminal" evidence="1">
    <location>
        <begin position="5"/>
        <end position="158"/>
    </location>
</feature>
<organism evidence="3 4">
    <name type="scientific">Desulfotalea psychrophila (strain LSv54 / DSM 12343)</name>
    <dbReference type="NCBI Taxonomy" id="177439"/>
    <lineage>
        <taxon>Bacteria</taxon>
        <taxon>Pseudomonadati</taxon>
        <taxon>Thermodesulfobacteriota</taxon>
        <taxon>Desulfobulbia</taxon>
        <taxon>Desulfobulbales</taxon>
        <taxon>Desulfocapsaceae</taxon>
        <taxon>Desulfotalea</taxon>
    </lineage>
</organism>
<dbReference type="Proteomes" id="UP000000602">
    <property type="component" value="Chromosome"/>
</dbReference>
<dbReference type="KEGG" id="dps:DP2032"/>
<protein>
    <recommendedName>
        <fullName evidence="5">NgoFVII family restriction endonuclease</fullName>
    </recommendedName>
</protein>
<reference evidence="4" key="1">
    <citation type="journal article" date="2004" name="Environ. Microbiol.">
        <title>The genome of Desulfotalea psychrophila, a sulfate-reducing bacterium from permanently cold Arctic sediments.</title>
        <authorList>
            <person name="Rabus R."/>
            <person name="Ruepp A."/>
            <person name="Frickey T."/>
            <person name="Rattei T."/>
            <person name="Fartmann B."/>
            <person name="Stark M."/>
            <person name="Bauer M."/>
            <person name="Zibat A."/>
            <person name="Lombardot T."/>
            <person name="Becker I."/>
            <person name="Amann J."/>
            <person name="Gellner K."/>
            <person name="Teeling H."/>
            <person name="Leuschner W.D."/>
            <person name="Gloeckner F.-O."/>
            <person name="Lupas A.N."/>
            <person name="Amann R."/>
            <person name="Klenk H.-P."/>
        </authorList>
    </citation>
    <scope>NUCLEOTIDE SEQUENCE [LARGE SCALE GENOMIC DNA]</scope>
    <source>
        <strain evidence="4">DSM 12343 / LSv54</strain>
    </source>
</reference>
<evidence type="ECO:0000259" key="2">
    <source>
        <dbReference type="Pfam" id="PF20731"/>
    </source>
</evidence>
<feature type="domain" description="Restriction endonuclease type II NgoFVII C-terminal B3-like DNA-binding" evidence="2">
    <location>
        <begin position="187"/>
        <end position="313"/>
    </location>
</feature>
<sequence>MFSTDLYDSVLLAPATQGADHLHVISGYATAAMAFRHIRHVNKQGHDIKVDLIVGMCPNDGLSISNHNGFKKLVEDDFAGKFECSYVMASPAIHSKVYVWTKDNKPVFGFAGSANYTQNAFFSKQREAVASCDPNIAYDYFQNLLSDTICCTHNNVENSIQLYNENYSKKKLQLVEQGAFEETTPDHIKGLPKITISLLANNGTLPPRSGLNWGQRPEQHRAPNQAYIRLPSTVYRTDFFPEKTIQFTVLTDDGETIMCTRAQENGKAIHSPHNNSLIGKYFRNRLGLTSGVLVTKNDLTSYGRSDITFYKIDDETYYMDFSV</sequence>
<evidence type="ECO:0000313" key="4">
    <source>
        <dbReference type="Proteomes" id="UP000000602"/>
    </source>
</evidence>
<dbReference type="Gene3D" id="3.30.870.10">
    <property type="entry name" value="Endonuclease Chain A"/>
    <property type="match status" value="1"/>
</dbReference>
<evidence type="ECO:0000313" key="3">
    <source>
        <dbReference type="EMBL" id="CAG36761.1"/>
    </source>
</evidence>
<dbReference type="REBASE" id="10226">
    <property type="entry name" value="DpsORF2034P"/>
</dbReference>
<proteinExistence type="predicted"/>